<dbReference type="STRING" id="863239.GCA_000213935_01244"/>
<reference evidence="2 3" key="1">
    <citation type="journal article" date="2018" name="Nat. Biotechnol.">
        <title>A standardized bacterial taxonomy based on genome phylogeny substantially revises the tree of life.</title>
        <authorList>
            <person name="Parks D.H."/>
            <person name="Chuvochina M."/>
            <person name="Waite D.W."/>
            <person name="Rinke C."/>
            <person name="Skarshewski A."/>
            <person name="Chaumeil P.A."/>
            <person name="Hugenholtz P."/>
        </authorList>
    </citation>
    <scope>NUCLEOTIDE SEQUENCE [LARGE SCALE GENOMIC DNA]</scope>
    <source>
        <strain evidence="2">UBA11247</strain>
    </source>
</reference>
<feature type="transmembrane region" description="Helical" evidence="1">
    <location>
        <begin position="29"/>
        <end position="53"/>
    </location>
</feature>
<keyword evidence="1" id="KW-0472">Membrane</keyword>
<accession>A0A3D4T0J7</accession>
<dbReference type="EMBL" id="DQID01000254">
    <property type="protein sequence ID" value="HCT15062.1"/>
    <property type="molecule type" value="Genomic_DNA"/>
</dbReference>
<dbReference type="AlphaFoldDB" id="A0A3D4T0J7"/>
<evidence type="ECO:0000313" key="2">
    <source>
        <dbReference type="EMBL" id="HCT15062.1"/>
    </source>
</evidence>
<comment type="caution">
    <text evidence="2">The sequence shown here is derived from an EMBL/GenBank/DDBJ whole genome shotgun (WGS) entry which is preliminary data.</text>
</comment>
<name>A0A3D4T0J7_9CORY</name>
<keyword evidence="1" id="KW-0812">Transmembrane</keyword>
<organism evidence="2 3">
    <name type="scientific">Corynebacterium nuruki</name>
    <dbReference type="NCBI Taxonomy" id="1032851"/>
    <lineage>
        <taxon>Bacteria</taxon>
        <taxon>Bacillati</taxon>
        <taxon>Actinomycetota</taxon>
        <taxon>Actinomycetes</taxon>
        <taxon>Mycobacteriales</taxon>
        <taxon>Corynebacteriaceae</taxon>
        <taxon>Corynebacterium</taxon>
    </lineage>
</organism>
<feature type="transmembrane region" description="Helical" evidence="1">
    <location>
        <begin position="65"/>
        <end position="89"/>
    </location>
</feature>
<gene>
    <name evidence="2" type="ORF">DIW82_09870</name>
</gene>
<evidence type="ECO:0000256" key="1">
    <source>
        <dbReference type="SAM" id="Phobius"/>
    </source>
</evidence>
<dbReference type="Proteomes" id="UP000261739">
    <property type="component" value="Unassembled WGS sequence"/>
</dbReference>
<proteinExistence type="predicted"/>
<protein>
    <submittedName>
        <fullName evidence="2">Uncharacterized protein</fullName>
    </submittedName>
</protein>
<sequence length="104" mass="10993">MFAGEPAYLDGYVPSSWDSPHTSLTKSSLWIGVGLILVSLAGFGTFIYGFAAASDTTSPMADQGHIIGIIGLIVGFVVLFAGFFSVHAARGDYRAYKKATGRVQ</sequence>
<evidence type="ECO:0000313" key="3">
    <source>
        <dbReference type="Proteomes" id="UP000261739"/>
    </source>
</evidence>
<keyword evidence="1" id="KW-1133">Transmembrane helix</keyword>